<name>A0A897MTU7_9EURY</name>
<evidence type="ECO:0000256" key="1">
    <source>
        <dbReference type="ARBA" id="ARBA00022603"/>
    </source>
</evidence>
<dbReference type="Gene3D" id="3.40.50.150">
    <property type="entry name" value="Vaccinia Virus protein VP39"/>
    <property type="match status" value="1"/>
</dbReference>
<sequence>MERLYTDYPELYDAIQSEWDYDRDCAFVRDLLDGRDPENLRLLEIGCGTGEHTRRFAADGYDVTAMDPNEGMLSRAKEKIDIEYHAAGVPGIPVDSEFDVVVAIRGVINHLPPAELEAAIEDVAARLAPDGVFVFDNSPLSPGGNEVAIDAGEADGGRYARLVQMNPDGDRLRWDQIVFTPDGDVCVDTRPMTPFDDLDLAVALAEHGLDVEPVDGYGPDDDRTVFVCTPR</sequence>
<dbReference type="Gene3D" id="2.20.130.10">
    <property type="entry name" value="CAC2371-like domains"/>
    <property type="match status" value="1"/>
</dbReference>
<dbReference type="PANTHER" id="PTHR43464">
    <property type="entry name" value="METHYLTRANSFERASE"/>
    <property type="match status" value="1"/>
</dbReference>
<evidence type="ECO:0000256" key="3">
    <source>
        <dbReference type="ARBA" id="ARBA00022691"/>
    </source>
</evidence>
<evidence type="ECO:0000313" key="6">
    <source>
        <dbReference type="Proteomes" id="UP000663525"/>
    </source>
</evidence>
<evidence type="ECO:0000259" key="4">
    <source>
        <dbReference type="Pfam" id="PF13649"/>
    </source>
</evidence>
<keyword evidence="1 5" id="KW-0489">Methyltransferase</keyword>
<keyword evidence="3" id="KW-0949">S-adenosyl-L-methionine</keyword>
<evidence type="ECO:0000256" key="2">
    <source>
        <dbReference type="ARBA" id="ARBA00022679"/>
    </source>
</evidence>
<keyword evidence="2 5" id="KW-0808">Transferase</keyword>
<organism evidence="5 6">
    <name type="scientific">Halapricum desulfuricans</name>
    <dbReference type="NCBI Taxonomy" id="2841257"/>
    <lineage>
        <taxon>Archaea</taxon>
        <taxon>Methanobacteriati</taxon>
        <taxon>Methanobacteriota</taxon>
        <taxon>Stenosarchaea group</taxon>
        <taxon>Halobacteria</taxon>
        <taxon>Halobacteriales</taxon>
        <taxon>Haloarculaceae</taxon>
        <taxon>Halapricum</taxon>
    </lineage>
</organism>
<dbReference type="EMBL" id="CP064787">
    <property type="protein sequence ID" value="QSG05560.1"/>
    <property type="molecule type" value="Genomic_DNA"/>
</dbReference>
<protein>
    <submittedName>
        <fullName evidence="5">SAM-dependent methyltransferase</fullName>
    </submittedName>
</protein>
<evidence type="ECO:0000313" key="5">
    <source>
        <dbReference type="EMBL" id="QSG05560.1"/>
    </source>
</evidence>
<accession>A0A897MTU7</accession>
<dbReference type="Proteomes" id="UP000663525">
    <property type="component" value="Chromosome"/>
</dbReference>
<reference evidence="5" key="1">
    <citation type="submission" date="2020-11" db="EMBL/GenBank/DDBJ databases">
        <title>Carbohydrate-dependent, anaerobic sulfur respiration: A novel catabolism in halophilic archaea.</title>
        <authorList>
            <person name="Sorokin D.Y."/>
            <person name="Messina E."/>
            <person name="Smedile F."/>
            <person name="La Cono V."/>
            <person name="Hallsworth J.E."/>
            <person name="Yakimov M.M."/>
        </authorList>
    </citation>
    <scope>NUCLEOTIDE SEQUENCE</scope>
    <source>
        <strain evidence="5">HSR12-1</strain>
    </source>
</reference>
<dbReference type="PANTHER" id="PTHR43464:SF19">
    <property type="entry name" value="UBIQUINONE BIOSYNTHESIS O-METHYLTRANSFERASE, MITOCHONDRIAL"/>
    <property type="match status" value="1"/>
</dbReference>
<dbReference type="AlphaFoldDB" id="A0A897MTU7"/>
<dbReference type="RefSeq" id="WP_229115385.1">
    <property type="nucleotide sequence ID" value="NZ_CP064787.1"/>
</dbReference>
<dbReference type="GO" id="GO:0032259">
    <property type="term" value="P:methylation"/>
    <property type="evidence" value="ECO:0007669"/>
    <property type="project" value="UniProtKB-KW"/>
</dbReference>
<gene>
    <name evidence="5" type="ORF">HSR121_1213</name>
</gene>
<dbReference type="InterPro" id="IPR041698">
    <property type="entry name" value="Methyltransf_25"/>
</dbReference>
<dbReference type="GO" id="GO:0008168">
    <property type="term" value="F:methyltransferase activity"/>
    <property type="evidence" value="ECO:0007669"/>
    <property type="project" value="UniProtKB-KW"/>
</dbReference>
<dbReference type="GeneID" id="68854825"/>
<dbReference type="Pfam" id="PF13649">
    <property type="entry name" value="Methyltransf_25"/>
    <property type="match status" value="1"/>
</dbReference>
<feature type="domain" description="Methyltransferase" evidence="4">
    <location>
        <begin position="43"/>
        <end position="131"/>
    </location>
</feature>
<dbReference type="SUPFAM" id="SSF53335">
    <property type="entry name" value="S-adenosyl-L-methionine-dependent methyltransferases"/>
    <property type="match status" value="1"/>
</dbReference>
<dbReference type="InterPro" id="IPR029063">
    <property type="entry name" value="SAM-dependent_MTases_sf"/>
</dbReference>
<proteinExistence type="predicted"/>
<dbReference type="CDD" id="cd02440">
    <property type="entry name" value="AdoMet_MTases"/>
    <property type="match status" value="1"/>
</dbReference>